<dbReference type="Pfam" id="PF02179">
    <property type="entry name" value="BAG"/>
    <property type="match status" value="1"/>
</dbReference>
<evidence type="ECO:0000256" key="1">
    <source>
        <dbReference type="ARBA" id="ARBA00023186"/>
    </source>
</evidence>
<evidence type="ECO:0000259" key="4">
    <source>
        <dbReference type="PROSITE" id="PS51035"/>
    </source>
</evidence>
<dbReference type="FunFam" id="1.20.58.120:FF:000010">
    <property type="entry name" value="BAG family molecular chaperone regulator 6"/>
    <property type="match status" value="1"/>
</dbReference>
<feature type="compositionally biased region" description="Basic and acidic residues" evidence="3">
    <location>
        <begin position="476"/>
        <end position="486"/>
    </location>
</feature>
<feature type="region of interest" description="Disordered" evidence="3">
    <location>
        <begin position="1135"/>
        <end position="1159"/>
    </location>
</feature>
<feature type="coiled-coil region" evidence="2">
    <location>
        <begin position="1082"/>
        <end position="1130"/>
    </location>
</feature>
<dbReference type="InterPro" id="IPR003103">
    <property type="entry name" value="BAG_domain"/>
</dbReference>
<dbReference type="SMART" id="SM00264">
    <property type="entry name" value="BAG"/>
    <property type="match status" value="1"/>
</dbReference>
<dbReference type="Gene3D" id="1.20.58.120">
    <property type="entry name" value="BAG domain"/>
    <property type="match status" value="1"/>
</dbReference>
<dbReference type="OrthoDB" id="787121at2759"/>
<dbReference type="InterPro" id="IPR036533">
    <property type="entry name" value="BAG_dom_sf"/>
</dbReference>
<feature type="region of interest" description="Disordered" evidence="3">
    <location>
        <begin position="873"/>
        <end position="901"/>
    </location>
</feature>
<feature type="compositionally biased region" description="Basic and acidic residues" evidence="3">
    <location>
        <begin position="340"/>
        <end position="357"/>
    </location>
</feature>
<evidence type="ECO:0000256" key="2">
    <source>
        <dbReference type="SAM" id="Coils"/>
    </source>
</evidence>
<feature type="compositionally biased region" description="Basic and acidic residues" evidence="3">
    <location>
        <begin position="310"/>
        <end position="329"/>
    </location>
</feature>
<dbReference type="EMBL" id="JAPFFK010000019">
    <property type="protein sequence ID" value="KAJ6686491.1"/>
    <property type="molecule type" value="Genomic_DNA"/>
</dbReference>
<feature type="domain" description="BAG" evidence="4">
    <location>
        <begin position="589"/>
        <end position="666"/>
    </location>
</feature>
<evidence type="ECO:0000256" key="3">
    <source>
        <dbReference type="SAM" id="MobiDB-lite"/>
    </source>
</evidence>
<dbReference type="AlphaFoldDB" id="A0A9Q0PE08"/>
<feature type="compositionally biased region" description="Low complexity" evidence="3">
    <location>
        <begin position="379"/>
        <end position="390"/>
    </location>
</feature>
<keyword evidence="1" id="KW-0143">Chaperone</keyword>
<dbReference type="CDD" id="cd23767">
    <property type="entry name" value="IQCD"/>
    <property type="match status" value="1"/>
</dbReference>
<reference evidence="5" key="1">
    <citation type="submission" date="2022-11" db="EMBL/GenBank/DDBJ databases">
        <authorList>
            <person name="Hyden B.L."/>
            <person name="Feng K."/>
            <person name="Yates T."/>
            <person name="Jawdy S."/>
            <person name="Smart L.B."/>
            <person name="Muchero W."/>
        </authorList>
    </citation>
    <scope>NUCLEOTIDE SEQUENCE</scope>
    <source>
        <tissue evidence="5">Shoot tip</tissue>
    </source>
</reference>
<proteinExistence type="predicted"/>
<evidence type="ECO:0000313" key="6">
    <source>
        <dbReference type="Proteomes" id="UP001151532"/>
    </source>
</evidence>
<feature type="compositionally biased region" description="Basic and acidic residues" evidence="3">
    <location>
        <begin position="1018"/>
        <end position="1031"/>
    </location>
</feature>
<feature type="compositionally biased region" description="Polar residues" evidence="3">
    <location>
        <begin position="299"/>
        <end position="309"/>
    </location>
</feature>
<keyword evidence="2" id="KW-0175">Coiled coil</keyword>
<keyword evidence="6" id="KW-1185">Reference proteome</keyword>
<feature type="compositionally biased region" description="Basic and acidic residues" evidence="3">
    <location>
        <begin position="806"/>
        <end position="819"/>
    </location>
</feature>
<feature type="compositionally biased region" description="Low complexity" evidence="3">
    <location>
        <begin position="404"/>
        <end position="418"/>
    </location>
</feature>
<dbReference type="PANTHER" id="PTHR33322:SF16">
    <property type="entry name" value="BAG FAMILY MOLECULAR CHAPERONE REGULATOR 6"/>
    <property type="match status" value="1"/>
</dbReference>
<accession>A0A9Q0PE08</accession>
<dbReference type="PANTHER" id="PTHR33322">
    <property type="entry name" value="BAG DOMAIN CONTAINING PROTEIN, EXPRESSED"/>
    <property type="match status" value="1"/>
</dbReference>
<reference evidence="5" key="2">
    <citation type="journal article" date="2023" name="Int. J. Mol. Sci.">
        <title>De Novo Assembly and Annotation of 11 Diverse Shrub Willow (Salix) Genomes Reveals Novel Gene Organization in Sex-Linked Regions.</title>
        <authorList>
            <person name="Hyden B."/>
            <person name="Feng K."/>
            <person name="Yates T.B."/>
            <person name="Jawdy S."/>
            <person name="Cereghino C."/>
            <person name="Smart L.B."/>
            <person name="Muchero W."/>
        </authorList>
    </citation>
    <scope>NUCLEOTIDE SEQUENCE</scope>
    <source>
        <tissue evidence="5">Shoot tip</tissue>
    </source>
</reference>
<dbReference type="PROSITE" id="PS51035">
    <property type="entry name" value="BAG"/>
    <property type="match status" value="1"/>
</dbReference>
<feature type="region of interest" description="Disordered" evidence="3">
    <location>
        <begin position="797"/>
        <end position="822"/>
    </location>
</feature>
<feature type="compositionally biased region" description="Basic and acidic residues" evidence="3">
    <location>
        <begin position="887"/>
        <end position="899"/>
    </location>
</feature>
<feature type="compositionally biased region" description="Basic and acidic residues" evidence="3">
    <location>
        <begin position="455"/>
        <end position="469"/>
    </location>
</feature>
<evidence type="ECO:0000313" key="5">
    <source>
        <dbReference type="EMBL" id="KAJ6686491.1"/>
    </source>
</evidence>
<dbReference type="GO" id="GO:0006457">
    <property type="term" value="P:protein folding"/>
    <property type="evidence" value="ECO:0007669"/>
    <property type="project" value="TreeGrafter"/>
</dbReference>
<dbReference type="GO" id="GO:0051087">
    <property type="term" value="F:protein-folding chaperone binding"/>
    <property type="evidence" value="ECO:0007669"/>
    <property type="project" value="InterPro"/>
</dbReference>
<feature type="region of interest" description="Disordered" evidence="3">
    <location>
        <begin position="254"/>
        <end position="487"/>
    </location>
</feature>
<dbReference type="GO" id="GO:0009506">
    <property type="term" value="C:plasmodesma"/>
    <property type="evidence" value="ECO:0007669"/>
    <property type="project" value="TreeGrafter"/>
</dbReference>
<feature type="compositionally biased region" description="Basic and acidic residues" evidence="3">
    <location>
        <begin position="701"/>
        <end position="716"/>
    </location>
</feature>
<comment type="caution">
    <text evidence="5">The sequence shown here is derived from an EMBL/GenBank/DDBJ whole genome shotgun (WGS) entry which is preliminary data.</text>
</comment>
<organism evidence="5 6">
    <name type="scientific">Salix purpurea</name>
    <name type="common">Purple osier willow</name>
    <dbReference type="NCBI Taxonomy" id="77065"/>
    <lineage>
        <taxon>Eukaryota</taxon>
        <taxon>Viridiplantae</taxon>
        <taxon>Streptophyta</taxon>
        <taxon>Embryophyta</taxon>
        <taxon>Tracheophyta</taxon>
        <taxon>Spermatophyta</taxon>
        <taxon>Magnoliopsida</taxon>
        <taxon>eudicotyledons</taxon>
        <taxon>Gunneridae</taxon>
        <taxon>Pentapetalae</taxon>
        <taxon>rosids</taxon>
        <taxon>fabids</taxon>
        <taxon>Malpighiales</taxon>
        <taxon>Salicaceae</taxon>
        <taxon>Saliceae</taxon>
        <taxon>Salix</taxon>
    </lineage>
</organism>
<protein>
    <submittedName>
        <fullName evidence="5">BAG FAMILY MOLECULAR CHAPERONE REGULATOR 6</fullName>
    </submittedName>
</protein>
<sequence length="1159" mass="128942">MYLPCNIIIQALGAIPPHMQVDPSKSLALYGPWPCGNNFEYSVPCHACCGGHGNFTSYYGPRPPCSHFPPPQYQCYGYPPYHETMPVQFVPSPYYSMDQPKYEYDKVISSNNHCCGCRSHTHDQKRDESVKVEELGPDFQKKEGDSLVPFQVRNYPYPVVWIPPDKIKNGEDRKPVDSEMANAERASRVMKPLESVKPREEKPREWNGWVPLDFKSFRPFMQAEDQKRTQNHQIEDNLQQFPFPIFWLPPYNKQNDTSIKDGAQTISSSKPVDEPPSVAQFFPVKSPSSSHGSGKLQEGQYNSRDQVSSETERTPVKQMEMHGEKEGVHQKTIPVQQMEAFREKESSEGTGKRDRTASLKNAEGNPAGNSSGICAKRQSLSPPKASKLPPICLRVDPLPKKKNGSSGSRSPSPPGSKRQLQEASKDTSNPSALSDLKANIHHDAQVQNVALSSGKDIEANKNEGNVKEVVRRKHIENKDGEARNESHTQTPIATIDLQKEAIRSPKAEEVETYDDKYINKEEQGARDAKDLAADEATKSKEVTDVARSAIYENKGQRTNLSDEAAALLIQSAYRGFEVRRWEPLKKLKQIATVQEQVVVVKDKIHALESCFDIQKNNQQRLVIGEMIMSLLLKLDAIQGLHPTMRDIRKSLARELVALQEKLDSLIMRKCEETVGPKNSEDHLIASSDSEDKETSKSSIIIKEEHRESENEGREVEIDGGSHVAEQENKVGSGEFKSSGVVVPENKQRMSAIEQTILSQSQKSDEGEIRGILPEFMCCSPHNKQQAELTKLTNVENSPEVKGTEAPAHEVSGKEGAVSDKEEECGTTMVAVIDGMEKESNAISTVVSPDSTTAAKAIDVNLLKEFPVGLIDDKAPEKLDNSNIQENEVPHGGDNKEDTKPPSLNEIIIPIKPEHQCIEVLDERAFLAGSEDLVKVIPEKDDNHDDAMVSVQQAQALGVKNDEGTSGSTWTGKANIQEEEMQAEEEQDNDCQPITDCGNEEMKLKAKQFRDLRFLSDNDNLEDRLDGPETSKRSSLIGPQFSPMGAEHDEKKGEVMPASFTAISSQVSPDDQGMGMGMGMESQRKLVDENEKLRGMMEQLIETGKDQLTVISNLTKRVKDLEKKLSKKNKVWAKQFRIANPPSSARPSVKSPRRKAGVAA</sequence>
<dbReference type="InterPro" id="IPR040400">
    <property type="entry name" value="BAG5/6/7/8"/>
</dbReference>
<name>A0A9Q0PE08_SALPP</name>
<dbReference type="Proteomes" id="UP001151532">
    <property type="component" value="Chromosome 2"/>
</dbReference>
<feature type="region of interest" description="Disordered" evidence="3">
    <location>
        <begin position="1018"/>
        <end position="1051"/>
    </location>
</feature>
<dbReference type="SUPFAM" id="SSF63491">
    <property type="entry name" value="BAG domain"/>
    <property type="match status" value="1"/>
</dbReference>
<feature type="region of interest" description="Disordered" evidence="3">
    <location>
        <begin position="676"/>
        <end position="738"/>
    </location>
</feature>
<gene>
    <name evidence="5" type="ORF">OIU79_016299</name>
</gene>
<feature type="compositionally biased region" description="Basic residues" evidence="3">
    <location>
        <begin position="1150"/>
        <end position="1159"/>
    </location>
</feature>
<feature type="region of interest" description="Disordered" evidence="3">
    <location>
        <begin position="169"/>
        <end position="199"/>
    </location>
</feature>